<evidence type="ECO:0000313" key="2">
    <source>
        <dbReference type="EMBL" id="MYM85442.1"/>
    </source>
</evidence>
<comment type="caution">
    <text evidence="2">The sequence shown here is derived from an EMBL/GenBank/DDBJ whole genome shotgun (WGS) entry which is preliminary data.</text>
</comment>
<dbReference type="AlphaFoldDB" id="A0A6L8MTP8"/>
<gene>
    <name evidence="2" type="ORF">GTP44_26355</name>
</gene>
<dbReference type="InterPro" id="IPR025948">
    <property type="entry name" value="HTH-like_dom"/>
</dbReference>
<sequence>MHRQSRETYGTRRIQPELLEQGFVAGRGRIARLKWTH</sequence>
<organism evidence="2 3">
    <name type="scientific">Duganella lactea</name>
    <dbReference type="NCBI Taxonomy" id="2692173"/>
    <lineage>
        <taxon>Bacteria</taxon>
        <taxon>Pseudomonadati</taxon>
        <taxon>Pseudomonadota</taxon>
        <taxon>Betaproteobacteria</taxon>
        <taxon>Burkholderiales</taxon>
        <taxon>Oxalobacteraceae</taxon>
        <taxon>Telluria group</taxon>
        <taxon>Duganella</taxon>
    </lineage>
</organism>
<evidence type="ECO:0000313" key="3">
    <source>
        <dbReference type="Proteomes" id="UP000474565"/>
    </source>
</evidence>
<dbReference type="EMBL" id="WWCP01000069">
    <property type="protein sequence ID" value="MYM85442.1"/>
    <property type="molecule type" value="Genomic_DNA"/>
</dbReference>
<protein>
    <recommendedName>
        <fullName evidence="1">HTH-like domain-containing protein</fullName>
    </recommendedName>
</protein>
<dbReference type="Proteomes" id="UP000474565">
    <property type="component" value="Unassembled WGS sequence"/>
</dbReference>
<name>A0A6L8MTP8_9BURK</name>
<evidence type="ECO:0000259" key="1">
    <source>
        <dbReference type="Pfam" id="PF13276"/>
    </source>
</evidence>
<feature type="domain" description="HTH-like" evidence="1">
    <location>
        <begin position="2"/>
        <end position="33"/>
    </location>
</feature>
<proteinExistence type="predicted"/>
<reference evidence="2 3" key="1">
    <citation type="submission" date="2019-12" db="EMBL/GenBank/DDBJ databases">
        <title>Novel species isolated from a subtropical stream in China.</title>
        <authorList>
            <person name="Lu H."/>
        </authorList>
    </citation>
    <scope>NUCLEOTIDE SEQUENCE [LARGE SCALE GENOMIC DNA]</scope>
    <source>
        <strain evidence="2 3">FT50W</strain>
    </source>
</reference>
<accession>A0A6L8MTP8</accession>
<dbReference type="Pfam" id="PF13276">
    <property type="entry name" value="HTH_21"/>
    <property type="match status" value="1"/>
</dbReference>